<evidence type="ECO:0000256" key="1">
    <source>
        <dbReference type="SAM" id="MobiDB-lite"/>
    </source>
</evidence>
<name>A0A914P139_9BILA</name>
<reference evidence="3" key="1">
    <citation type="submission" date="2022-11" db="UniProtKB">
        <authorList>
            <consortium name="WormBaseParasite"/>
        </authorList>
    </citation>
    <scope>IDENTIFICATION</scope>
</reference>
<dbReference type="AlphaFoldDB" id="A0A914P139"/>
<evidence type="ECO:0000313" key="3">
    <source>
        <dbReference type="WBParaSite" id="PDA_v2.g11500.t1"/>
    </source>
</evidence>
<feature type="compositionally biased region" description="Polar residues" evidence="1">
    <location>
        <begin position="226"/>
        <end position="235"/>
    </location>
</feature>
<feature type="compositionally biased region" description="Low complexity" evidence="1">
    <location>
        <begin position="443"/>
        <end position="452"/>
    </location>
</feature>
<sequence length="545" mass="61799">MDRAEYFKELFRLCKDVSNINDEDIDPLINLSLPHLKRFAIVLKNPEDRNLFKEGFMITDEETILQFEERLADLIDDLEENANDGDNTDTNISENDDEENSPTSNIEDNDAVVSNVIPGANPVVLNGNDGIVGNVEDGEVLNNVGIENAEAPNNDDPIDHGNISDNEEPEETENPRSIPSTIVITDDDDNKTIDLLDSEDEAAVTPEVIEDRLPSSITAEEPHPSPSQERSLPSNNEEEEDVQNNPINGELSLQDEVSQASSPDKDDDDEFIPTSRKRPRIISSSESEDEYPRRRRRSSRLRSSSNERDLSLSRRRSRRAVSCSVERDNCSRKRYCEESLTKKPRQPNFPSTKGMPRELARLQLSFGAQEARGNKIQPFKKIDIKYRTPSPGFSSPRKISPRKTSPRKMSPRKASPRKWSAPSGFDQEEEESDKEDIDDENESSSSSTTSSIPFNKMVPIETFRFGSPDLTNKRKLYIKTNDSKCRVFWFDHDAKSSSSSNMDIYYCYGCAKYKITHAMISRTTTAAKVDPNHHEKCMLSKWKFS</sequence>
<feature type="region of interest" description="Disordered" evidence="1">
    <location>
        <begin position="80"/>
        <end position="109"/>
    </location>
</feature>
<organism evidence="2 3">
    <name type="scientific">Panagrolaimus davidi</name>
    <dbReference type="NCBI Taxonomy" id="227884"/>
    <lineage>
        <taxon>Eukaryota</taxon>
        <taxon>Metazoa</taxon>
        <taxon>Ecdysozoa</taxon>
        <taxon>Nematoda</taxon>
        <taxon>Chromadorea</taxon>
        <taxon>Rhabditida</taxon>
        <taxon>Tylenchina</taxon>
        <taxon>Panagrolaimomorpha</taxon>
        <taxon>Panagrolaimoidea</taxon>
        <taxon>Panagrolaimidae</taxon>
        <taxon>Panagrolaimus</taxon>
    </lineage>
</organism>
<feature type="compositionally biased region" description="Basic and acidic residues" evidence="1">
    <location>
        <begin position="325"/>
        <end position="341"/>
    </location>
</feature>
<keyword evidence="2" id="KW-1185">Reference proteome</keyword>
<dbReference type="Proteomes" id="UP000887578">
    <property type="component" value="Unplaced"/>
</dbReference>
<dbReference type="WBParaSite" id="PDA_v2.g11500.t1">
    <property type="protein sequence ID" value="PDA_v2.g11500.t1"/>
    <property type="gene ID" value="PDA_v2.g11500"/>
</dbReference>
<feature type="compositionally biased region" description="Acidic residues" evidence="1">
    <location>
        <begin position="426"/>
        <end position="442"/>
    </location>
</feature>
<evidence type="ECO:0000313" key="2">
    <source>
        <dbReference type="Proteomes" id="UP000887578"/>
    </source>
</evidence>
<feature type="region of interest" description="Disordered" evidence="1">
    <location>
        <begin position="147"/>
        <end position="453"/>
    </location>
</feature>
<feature type="compositionally biased region" description="Basic residues" evidence="1">
    <location>
        <begin position="399"/>
        <end position="416"/>
    </location>
</feature>
<proteinExistence type="predicted"/>
<protein>
    <submittedName>
        <fullName evidence="3">Uncharacterized protein</fullName>
    </submittedName>
</protein>
<accession>A0A914P139</accession>